<evidence type="ECO:0000256" key="13">
    <source>
        <dbReference type="SAM" id="MobiDB-lite"/>
    </source>
</evidence>
<dbReference type="Proteomes" id="UP001529510">
    <property type="component" value="Unassembled WGS sequence"/>
</dbReference>
<dbReference type="SUPFAM" id="SSF54001">
    <property type="entry name" value="Cysteine proteinases"/>
    <property type="match status" value="1"/>
</dbReference>
<accession>A0ABD0RWW3</accession>
<evidence type="ECO:0000256" key="6">
    <source>
        <dbReference type="ARBA" id="ARBA00022801"/>
    </source>
</evidence>
<evidence type="ECO:0000256" key="4">
    <source>
        <dbReference type="ARBA" id="ARBA00022490"/>
    </source>
</evidence>
<evidence type="ECO:0000256" key="12">
    <source>
        <dbReference type="RuleBase" id="RU363115"/>
    </source>
</evidence>
<dbReference type="GO" id="GO:0006914">
    <property type="term" value="P:autophagy"/>
    <property type="evidence" value="ECO:0007669"/>
    <property type="project" value="UniProtKB-KW"/>
</dbReference>
<dbReference type="GO" id="GO:0008234">
    <property type="term" value="F:cysteine-type peptidase activity"/>
    <property type="evidence" value="ECO:0007669"/>
    <property type="project" value="UniProtKB-KW"/>
</dbReference>
<dbReference type="Pfam" id="PF03416">
    <property type="entry name" value="Peptidase_C54"/>
    <property type="match status" value="1"/>
</dbReference>
<dbReference type="GO" id="GO:0005737">
    <property type="term" value="C:cytoplasm"/>
    <property type="evidence" value="ECO:0007669"/>
    <property type="project" value="UniProtKB-SubCell"/>
</dbReference>
<feature type="domain" description="Peptidase C54 catalytic" evidence="14">
    <location>
        <begin position="67"/>
        <end position="118"/>
    </location>
</feature>
<keyword evidence="6 12" id="KW-0378">Hydrolase</keyword>
<dbReference type="PANTHER" id="PTHR22624">
    <property type="entry name" value="CYSTEINE PROTEASE ATG4"/>
    <property type="match status" value="1"/>
</dbReference>
<feature type="non-terminal residue" evidence="15">
    <location>
        <position position="118"/>
    </location>
</feature>
<organism evidence="15 16">
    <name type="scientific">Cirrhinus mrigala</name>
    <name type="common">Mrigala</name>
    <dbReference type="NCBI Taxonomy" id="683832"/>
    <lineage>
        <taxon>Eukaryota</taxon>
        <taxon>Metazoa</taxon>
        <taxon>Chordata</taxon>
        <taxon>Craniata</taxon>
        <taxon>Vertebrata</taxon>
        <taxon>Euteleostomi</taxon>
        <taxon>Actinopterygii</taxon>
        <taxon>Neopterygii</taxon>
        <taxon>Teleostei</taxon>
        <taxon>Ostariophysi</taxon>
        <taxon>Cypriniformes</taxon>
        <taxon>Cyprinidae</taxon>
        <taxon>Labeoninae</taxon>
        <taxon>Labeonini</taxon>
        <taxon>Cirrhinus</taxon>
    </lineage>
</organism>
<keyword evidence="9 12" id="KW-0072">Autophagy</keyword>
<evidence type="ECO:0000256" key="10">
    <source>
        <dbReference type="ARBA" id="ARBA00029289"/>
    </source>
</evidence>
<evidence type="ECO:0000259" key="14">
    <source>
        <dbReference type="Pfam" id="PF03416"/>
    </source>
</evidence>
<evidence type="ECO:0000256" key="3">
    <source>
        <dbReference type="ARBA" id="ARBA00022448"/>
    </source>
</evidence>
<gene>
    <name evidence="15" type="ORF">M9458_001062</name>
</gene>
<feature type="compositionally biased region" description="Low complexity" evidence="13">
    <location>
        <begin position="29"/>
        <end position="42"/>
    </location>
</feature>
<evidence type="ECO:0000256" key="11">
    <source>
        <dbReference type="ARBA" id="ARBA00029362"/>
    </source>
</evidence>
<comment type="catalytic activity">
    <reaction evidence="10">
        <text>[protein]-C-terminal L-amino acid-glycyl-phosphatidylserine + H2O = [protein]-C-terminal L-amino acid-glycine + a 1,2-diacyl-sn-glycero-3-phospho-L-serine</text>
        <dbReference type="Rhea" id="RHEA:67576"/>
        <dbReference type="Rhea" id="RHEA-COMP:17324"/>
        <dbReference type="Rhea" id="RHEA-COMP:17326"/>
        <dbReference type="ChEBI" id="CHEBI:15377"/>
        <dbReference type="ChEBI" id="CHEBI:57262"/>
        <dbReference type="ChEBI" id="CHEBI:172940"/>
        <dbReference type="ChEBI" id="CHEBI:172942"/>
    </reaction>
    <physiologicalReaction direction="left-to-right" evidence="10">
        <dbReference type="Rhea" id="RHEA:67577"/>
    </physiologicalReaction>
</comment>
<feature type="region of interest" description="Disordered" evidence="13">
    <location>
        <begin position="17"/>
        <end position="68"/>
    </location>
</feature>
<comment type="caution">
    <text evidence="15">The sequence shown here is derived from an EMBL/GenBank/DDBJ whole genome shotgun (WGS) entry which is preliminary data.</text>
</comment>
<feature type="non-terminal residue" evidence="15">
    <location>
        <position position="1"/>
    </location>
</feature>
<dbReference type="GO" id="GO:0015031">
    <property type="term" value="P:protein transport"/>
    <property type="evidence" value="ECO:0007669"/>
    <property type="project" value="UniProtKB-KW"/>
</dbReference>
<dbReference type="InterPro" id="IPR038765">
    <property type="entry name" value="Papain-like_cys_pep_sf"/>
</dbReference>
<dbReference type="EC" id="3.4.22.-" evidence="12"/>
<sequence length="118" mass="13030">WRWADCHPLTDVDFEVLKPRSPSRPAGMSLPSFSSSWTSPISQRDLSSGSSEGHKRTPARCPAASHEPQVEMLHRKLVSWFGDHPSAPFGVHQLVEVGKESGKRAGDWYGPSVVAHML</sequence>
<keyword evidence="5 12" id="KW-0645">Protease</keyword>
<dbReference type="PANTHER" id="PTHR22624:SF36">
    <property type="entry name" value="CYSTEINE PROTEASE ATG4D"/>
    <property type="match status" value="1"/>
</dbReference>
<evidence type="ECO:0000256" key="7">
    <source>
        <dbReference type="ARBA" id="ARBA00022807"/>
    </source>
</evidence>
<evidence type="ECO:0000313" key="16">
    <source>
        <dbReference type="Proteomes" id="UP001529510"/>
    </source>
</evidence>
<keyword evidence="3" id="KW-0813">Transport</keyword>
<dbReference type="GO" id="GO:0006508">
    <property type="term" value="P:proteolysis"/>
    <property type="evidence" value="ECO:0007669"/>
    <property type="project" value="UniProtKB-KW"/>
</dbReference>
<dbReference type="AlphaFoldDB" id="A0ABD0RWW3"/>
<evidence type="ECO:0000313" key="15">
    <source>
        <dbReference type="EMBL" id="KAL0203044.1"/>
    </source>
</evidence>
<proteinExistence type="inferred from homology"/>
<keyword evidence="4 12" id="KW-0963">Cytoplasm</keyword>
<protein>
    <recommendedName>
        <fullName evidence="12">Cysteine protease</fullName>
        <ecNumber evidence="12">3.4.22.-</ecNumber>
    </recommendedName>
</protein>
<reference evidence="15 16" key="1">
    <citation type="submission" date="2024-05" db="EMBL/GenBank/DDBJ databases">
        <title>Genome sequencing and assembly of Indian major carp, Cirrhinus mrigala (Hamilton, 1822).</title>
        <authorList>
            <person name="Mohindra V."/>
            <person name="Chowdhury L.M."/>
            <person name="Lal K."/>
            <person name="Jena J.K."/>
        </authorList>
    </citation>
    <scope>NUCLEOTIDE SEQUENCE [LARGE SCALE GENOMIC DNA]</scope>
    <source>
        <strain evidence="15">CM1030</strain>
        <tissue evidence="15">Blood</tissue>
    </source>
</reference>
<keyword evidence="16" id="KW-1185">Reference proteome</keyword>
<keyword evidence="8 12" id="KW-0653">Protein transport</keyword>
<keyword evidence="7" id="KW-0788">Thiol protease</keyword>
<dbReference type="InterPro" id="IPR005078">
    <property type="entry name" value="Peptidase_C54"/>
</dbReference>
<comment type="subcellular location">
    <subcellularLocation>
        <location evidence="1 12">Cytoplasm</location>
    </subcellularLocation>
</comment>
<evidence type="ECO:0000256" key="9">
    <source>
        <dbReference type="ARBA" id="ARBA00023006"/>
    </source>
</evidence>
<comment type="similarity">
    <text evidence="2 12">Belongs to the peptidase C54 family.</text>
</comment>
<evidence type="ECO:0000256" key="5">
    <source>
        <dbReference type="ARBA" id="ARBA00022670"/>
    </source>
</evidence>
<evidence type="ECO:0000256" key="8">
    <source>
        <dbReference type="ARBA" id="ARBA00022927"/>
    </source>
</evidence>
<evidence type="ECO:0000256" key="1">
    <source>
        <dbReference type="ARBA" id="ARBA00004496"/>
    </source>
</evidence>
<comment type="catalytic activity">
    <reaction evidence="11">
        <text>[protein]-C-terminal L-amino acid-glycyl-phosphatidylethanolamide + H2O = [protein]-C-terminal L-amino acid-glycine + a 1,2-diacyl-sn-glycero-3-phosphoethanolamine</text>
        <dbReference type="Rhea" id="RHEA:67548"/>
        <dbReference type="Rhea" id="RHEA-COMP:17323"/>
        <dbReference type="Rhea" id="RHEA-COMP:17324"/>
        <dbReference type="ChEBI" id="CHEBI:15377"/>
        <dbReference type="ChEBI" id="CHEBI:64612"/>
        <dbReference type="ChEBI" id="CHEBI:172940"/>
        <dbReference type="ChEBI" id="CHEBI:172941"/>
    </reaction>
    <physiologicalReaction direction="left-to-right" evidence="11">
        <dbReference type="Rhea" id="RHEA:67549"/>
    </physiologicalReaction>
</comment>
<name>A0ABD0RWW3_CIRMR</name>
<dbReference type="InterPro" id="IPR046792">
    <property type="entry name" value="Peptidase_C54_cat"/>
</dbReference>
<dbReference type="EMBL" id="JAMKFB020000001">
    <property type="protein sequence ID" value="KAL0203044.1"/>
    <property type="molecule type" value="Genomic_DNA"/>
</dbReference>
<evidence type="ECO:0000256" key="2">
    <source>
        <dbReference type="ARBA" id="ARBA00010958"/>
    </source>
</evidence>
<comment type="function">
    <text evidence="12">Cysteine protease that plays a key role in autophagy by mediating both proteolytic activation and delipidation of ATG8 family proteins.</text>
</comment>